<organism evidence="1 2">
    <name type="scientific">Streptomyces hygroscopicus</name>
    <dbReference type="NCBI Taxonomy" id="1912"/>
    <lineage>
        <taxon>Bacteria</taxon>
        <taxon>Bacillati</taxon>
        <taxon>Actinomycetota</taxon>
        <taxon>Actinomycetes</taxon>
        <taxon>Kitasatosporales</taxon>
        <taxon>Streptomycetaceae</taxon>
        <taxon>Streptomyces</taxon>
        <taxon>Streptomyces violaceusniger group</taxon>
    </lineage>
</organism>
<keyword evidence="2" id="KW-1185">Reference proteome</keyword>
<dbReference type="RefSeq" id="WP_236260086.1">
    <property type="nucleotide sequence ID" value="NZ_BNEK01000007.1"/>
</dbReference>
<sequence length="99" mass="10970">MATLTTTHTRNGDDNRLDTLAFHAGRADAYDEHHTDADLDTLFSRVEALSLYLDTVNDSYAAYILGYSAYVAGVLMEAEQTRRIANEEYVEYLSGGVVS</sequence>
<name>A0ABQ3UF85_STRHY</name>
<dbReference type="Proteomes" id="UP001054854">
    <property type="component" value="Unassembled WGS sequence"/>
</dbReference>
<dbReference type="EMBL" id="BNEK01000007">
    <property type="protein sequence ID" value="GHJ34267.1"/>
    <property type="molecule type" value="Genomic_DNA"/>
</dbReference>
<gene>
    <name evidence="1" type="ORF">TPA0910_87000</name>
</gene>
<protein>
    <submittedName>
        <fullName evidence="1">Uncharacterized protein</fullName>
    </submittedName>
</protein>
<comment type="caution">
    <text evidence="1">The sequence shown here is derived from an EMBL/GenBank/DDBJ whole genome shotgun (WGS) entry which is preliminary data.</text>
</comment>
<evidence type="ECO:0000313" key="1">
    <source>
        <dbReference type="EMBL" id="GHJ34267.1"/>
    </source>
</evidence>
<proteinExistence type="predicted"/>
<reference evidence="1" key="1">
    <citation type="submission" date="2024-05" db="EMBL/GenBank/DDBJ databases">
        <title>Whole genome shotgun sequence of Streptomyces hygroscopicus NBRC 113678.</title>
        <authorList>
            <person name="Komaki H."/>
            <person name="Tamura T."/>
        </authorList>
    </citation>
    <scope>NUCLEOTIDE SEQUENCE</scope>
    <source>
        <strain evidence="1">N11-34</strain>
    </source>
</reference>
<evidence type="ECO:0000313" key="2">
    <source>
        <dbReference type="Proteomes" id="UP001054854"/>
    </source>
</evidence>
<accession>A0ABQ3UF85</accession>